<keyword evidence="8" id="KW-1185">Reference proteome</keyword>
<dbReference type="KEGG" id="sdn:Sden_1078"/>
<feature type="transmembrane region" description="Helical" evidence="6">
    <location>
        <begin position="114"/>
        <end position="136"/>
    </location>
</feature>
<feature type="transmembrane region" description="Helical" evidence="6">
    <location>
        <begin position="6"/>
        <end position="27"/>
    </location>
</feature>
<evidence type="ECO:0000256" key="5">
    <source>
        <dbReference type="ARBA" id="ARBA00023136"/>
    </source>
</evidence>
<reference evidence="7 8" key="1">
    <citation type="submission" date="2006-03" db="EMBL/GenBank/DDBJ databases">
        <title>Complete sequence of Shewanella denitrificans OS217.</title>
        <authorList>
            <consortium name="US DOE Joint Genome Institute"/>
            <person name="Copeland A."/>
            <person name="Lucas S."/>
            <person name="Lapidus A."/>
            <person name="Barry K."/>
            <person name="Detter J.C."/>
            <person name="Glavina del Rio T."/>
            <person name="Hammon N."/>
            <person name="Israni S."/>
            <person name="Dalin E."/>
            <person name="Tice H."/>
            <person name="Pitluck S."/>
            <person name="Brettin T."/>
            <person name="Bruce D."/>
            <person name="Han C."/>
            <person name="Tapia R."/>
            <person name="Gilna P."/>
            <person name="Kiss H."/>
            <person name="Schmutz J."/>
            <person name="Larimer F."/>
            <person name="Land M."/>
            <person name="Hauser L."/>
            <person name="Kyrpides N."/>
            <person name="Lykidis A."/>
            <person name="Richardson P."/>
        </authorList>
    </citation>
    <scope>NUCLEOTIDE SEQUENCE [LARGE SCALE GENOMIC DNA]</scope>
    <source>
        <strain evidence="8">OS217 / ATCC BAA-1090 / DSM 15013</strain>
    </source>
</reference>
<gene>
    <name evidence="7" type="ordered locus">Sden_1078</name>
</gene>
<accession>Q12QB0</accession>
<dbReference type="GO" id="GO:0015171">
    <property type="term" value="F:amino acid transmembrane transporter activity"/>
    <property type="evidence" value="ECO:0007669"/>
    <property type="project" value="TreeGrafter"/>
</dbReference>
<dbReference type="STRING" id="318161.Sden_1078"/>
<dbReference type="Pfam" id="PF01810">
    <property type="entry name" value="LysE"/>
    <property type="match status" value="1"/>
</dbReference>
<feature type="transmembrane region" description="Helical" evidence="6">
    <location>
        <begin position="39"/>
        <end position="64"/>
    </location>
</feature>
<keyword evidence="2" id="KW-1003">Cell membrane</keyword>
<dbReference type="RefSeq" id="WP_011495528.1">
    <property type="nucleotide sequence ID" value="NC_007954.1"/>
</dbReference>
<dbReference type="PANTHER" id="PTHR30086">
    <property type="entry name" value="ARGININE EXPORTER PROTEIN ARGO"/>
    <property type="match status" value="1"/>
</dbReference>
<name>Q12QB0_SHEDO</name>
<protein>
    <submittedName>
        <fullName evidence="7">Lysine exporter protein (LYSE/YGGA)</fullName>
    </submittedName>
</protein>
<comment type="subcellular location">
    <subcellularLocation>
        <location evidence="1">Cell membrane</location>
        <topology evidence="1">Multi-pass membrane protein</topology>
    </subcellularLocation>
</comment>
<dbReference type="Proteomes" id="UP000001982">
    <property type="component" value="Chromosome"/>
</dbReference>
<evidence type="ECO:0000256" key="3">
    <source>
        <dbReference type="ARBA" id="ARBA00022692"/>
    </source>
</evidence>
<keyword evidence="5 6" id="KW-0472">Membrane</keyword>
<dbReference type="EMBL" id="CP000302">
    <property type="protein sequence ID" value="ABE54366.1"/>
    <property type="molecule type" value="Genomic_DNA"/>
</dbReference>
<evidence type="ECO:0000256" key="4">
    <source>
        <dbReference type="ARBA" id="ARBA00022989"/>
    </source>
</evidence>
<evidence type="ECO:0000256" key="2">
    <source>
        <dbReference type="ARBA" id="ARBA00022475"/>
    </source>
</evidence>
<dbReference type="AlphaFoldDB" id="Q12QB0"/>
<dbReference type="OrthoDB" id="9804822at2"/>
<dbReference type="eggNOG" id="COG1280">
    <property type="taxonomic scope" value="Bacteria"/>
</dbReference>
<dbReference type="HOGENOM" id="CLU_079569_2_3_6"/>
<sequence>MSIEVWLSFVLASTILCFSPGPTVFMVMGQSLTQGKASVIPLVTGVLCGDVIAMSVSFAGLGALLATSAVFFNIFKWVAAGYLMYLGVKAWRSKQKVDTSLADKTQQGKMFKQALVVTALNPKGIIFFIAFFPLFINTQQPVSAQILTMAVSFLMVSAFSASCYSIFSGYLRSKINSPQCQQGFNKLSGSMLMGAGVVTATLHK</sequence>
<keyword evidence="4 6" id="KW-1133">Transmembrane helix</keyword>
<evidence type="ECO:0000313" key="8">
    <source>
        <dbReference type="Proteomes" id="UP000001982"/>
    </source>
</evidence>
<evidence type="ECO:0000256" key="1">
    <source>
        <dbReference type="ARBA" id="ARBA00004651"/>
    </source>
</evidence>
<feature type="transmembrane region" description="Helical" evidence="6">
    <location>
        <begin position="70"/>
        <end position="88"/>
    </location>
</feature>
<keyword evidence="3 6" id="KW-0812">Transmembrane</keyword>
<proteinExistence type="predicted"/>
<dbReference type="InterPro" id="IPR001123">
    <property type="entry name" value="LeuE-type"/>
</dbReference>
<evidence type="ECO:0000313" key="7">
    <source>
        <dbReference type="EMBL" id="ABE54366.1"/>
    </source>
</evidence>
<dbReference type="PANTHER" id="PTHR30086:SF20">
    <property type="entry name" value="ARGININE EXPORTER PROTEIN ARGO-RELATED"/>
    <property type="match status" value="1"/>
</dbReference>
<dbReference type="PIRSF" id="PIRSF006324">
    <property type="entry name" value="LeuE"/>
    <property type="match status" value="1"/>
</dbReference>
<evidence type="ECO:0000256" key="6">
    <source>
        <dbReference type="SAM" id="Phobius"/>
    </source>
</evidence>
<dbReference type="GO" id="GO:0005886">
    <property type="term" value="C:plasma membrane"/>
    <property type="evidence" value="ECO:0007669"/>
    <property type="project" value="UniProtKB-SubCell"/>
</dbReference>
<organism evidence="7 8">
    <name type="scientific">Shewanella denitrificans (strain OS217 / ATCC BAA-1090 / DSM 15013)</name>
    <dbReference type="NCBI Taxonomy" id="318161"/>
    <lineage>
        <taxon>Bacteria</taxon>
        <taxon>Pseudomonadati</taxon>
        <taxon>Pseudomonadota</taxon>
        <taxon>Gammaproteobacteria</taxon>
        <taxon>Alteromonadales</taxon>
        <taxon>Shewanellaceae</taxon>
        <taxon>Shewanella</taxon>
    </lineage>
</organism>
<feature type="transmembrane region" description="Helical" evidence="6">
    <location>
        <begin position="142"/>
        <end position="167"/>
    </location>
</feature>